<dbReference type="OrthoDB" id="3210378at2759"/>
<comment type="caution">
    <text evidence="1">The sequence shown here is derived from an EMBL/GenBank/DDBJ whole genome shotgun (WGS) entry which is preliminary data.</text>
</comment>
<reference evidence="1" key="1">
    <citation type="submission" date="2021-03" db="EMBL/GenBank/DDBJ databases">
        <title>Comparative genomics and phylogenomic investigation of the class Geoglossomycetes provide insights into ecological specialization and systematics.</title>
        <authorList>
            <person name="Melie T."/>
            <person name="Pirro S."/>
            <person name="Miller A.N."/>
            <person name="Quandt A."/>
        </authorList>
    </citation>
    <scope>NUCLEOTIDE SEQUENCE</scope>
    <source>
        <strain evidence="1">GBOQ0MN5Z8</strain>
    </source>
</reference>
<protein>
    <submittedName>
        <fullName evidence="1">Uncharacterized protein</fullName>
    </submittedName>
</protein>
<dbReference type="EMBL" id="JAGHQL010000048">
    <property type="protein sequence ID" value="KAH0542694.1"/>
    <property type="molecule type" value="Genomic_DNA"/>
</dbReference>
<evidence type="ECO:0000313" key="2">
    <source>
        <dbReference type="Proteomes" id="UP000698800"/>
    </source>
</evidence>
<organism evidence="1 2">
    <name type="scientific">Glutinoglossum americanum</name>
    <dbReference type="NCBI Taxonomy" id="1670608"/>
    <lineage>
        <taxon>Eukaryota</taxon>
        <taxon>Fungi</taxon>
        <taxon>Dikarya</taxon>
        <taxon>Ascomycota</taxon>
        <taxon>Pezizomycotina</taxon>
        <taxon>Geoglossomycetes</taxon>
        <taxon>Geoglossales</taxon>
        <taxon>Geoglossaceae</taxon>
        <taxon>Glutinoglossum</taxon>
    </lineage>
</organism>
<dbReference type="Gene3D" id="3.80.10.10">
    <property type="entry name" value="Ribonuclease Inhibitor"/>
    <property type="match status" value="1"/>
</dbReference>
<keyword evidence="2" id="KW-1185">Reference proteome</keyword>
<name>A0A9P8HZB7_9PEZI</name>
<gene>
    <name evidence="1" type="ORF">FGG08_002927</name>
</gene>
<accession>A0A9P8HZB7</accession>
<proteinExistence type="predicted"/>
<evidence type="ECO:0000313" key="1">
    <source>
        <dbReference type="EMBL" id="KAH0542694.1"/>
    </source>
</evidence>
<dbReference type="InterPro" id="IPR032675">
    <property type="entry name" value="LRR_dom_sf"/>
</dbReference>
<dbReference type="SUPFAM" id="SSF52047">
    <property type="entry name" value="RNI-like"/>
    <property type="match status" value="1"/>
</dbReference>
<dbReference type="AlphaFoldDB" id="A0A9P8HZB7"/>
<sequence length="466" mass="52905">MANDSGLHTKKKIKMKYGCRLKLLRRTLRENPSLALFVCELKVPDLLGSFSFESEDRRKYLDVVASIVMCCPNLERLVGFYPAYSHEFDRLRHALSTRTKLQEHVWIIGDSSQGDGSDLSALRPEAAEAFLRHHDLWQSLHTLFLHSQNKGILDHELFVAVFSRLPSLEKLCVSNFRSEDFDDSTLQALPSLRCLRLQDLHGLTDDGVFRFASRPASQSLETVSFINLELMNLAVISKLFASLHNLRRFTLLQESSPELPVGGLVLQPVIASSSVEFIHWDILIPGSANDNLAHSIRFGGFPNLRTLRAPSDHHGILQAVCRPLERIALSSDKFNLARRQFAVQDPPRYSRALSTARNGAQDRIEEARRYVQFKLVVEEDGIVKQVFHMNGFMGLIGSGISYSLIPDLKGSDNAVIDLDDLIDGENESNVRDGCTGIWNATHPMGKKWWYHTERYRFGRIDLERFF</sequence>
<dbReference type="Proteomes" id="UP000698800">
    <property type="component" value="Unassembled WGS sequence"/>
</dbReference>